<keyword evidence="2" id="KW-1185">Reference proteome</keyword>
<dbReference type="EMBL" id="HE796683">
    <property type="protein sequence ID" value="CCH01287.1"/>
    <property type="molecule type" value="Genomic_DNA"/>
</dbReference>
<protein>
    <submittedName>
        <fullName evidence="1">Uncharacterized protein</fullName>
    </submittedName>
</protein>
<dbReference type="KEGG" id="fae:FAES_3278"/>
<evidence type="ECO:0000313" key="1">
    <source>
        <dbReference type="EMBL" id="CCH01287.1"/>
    </source>
</evidence>
<dbReference type="HOGENOM" id="CLU_2699245_0_0_10"/>
<evidence type="ECO:0000313" key="2">
    <source>
        <dbReference type="Proteomes" id="UP000011058"/>
    </source>
</evidence>
<sequence length="73" mass="7742">MALPIATAERIVSDLKSLLPNLSATIVKEDCHIKGTADNLTLTGTNLVRLGQVVGPFKLTIKRSGAKVSITIK</sequence>
<name>I0KAY4_9BACT</name>
<gene>
    <name evidence="1" type="ORF">FAES_3278</name>
</gene>
<dbReference type="RefSeq" id="WP_015332386.1">
    <property type="nucleotide sequence ID" value="NC_020054.1"/>
</dbReference>
<accession>I0KAY4</accession>
<dbReference type="Proteomes" id="UP000011058">
    <property type="component" value="Chromosome"/>
</dbReference>
<dbReference type="STRING" id="1166018.FAES_3278"/>
<proteinExistence type="predicted"/>
<organism evidence="1 2">
    <name type="scientific">Fibrella aestuarina BUZ 2</name>
    <dbReference type="NCBI Taxonomy" id="1166018"/>
    <lineage>
        <taxon>Bacteria</taxon>
        <taxon>Pseudomonadati</taxon>
        <taxon>Bacteroidota</taxon>
        <taxon>Cytophagia</taxon>
        <taxon>Cytophagales</taxon>
        <taxon>Spirosomataceae</taxon>
        <taxon>Fibrella</taxon>
    </lineage>
</organism>
<dbReference type="AlphaFoldDB" id="I0KAY4"/>
<reference evidence="1 2" key="1">
    <citation type="journal article" date="2012" name="J. Bacteriol.">
        <title>Genome Sequence of Fibrella aestuarina BUZ 2T, a Filamentous Marine Bacterium.</title>
        <authorList>
            <person name="Filippini M."/>
            <person name="Qi W."/>
            <person name="Blom J."/>
            <person name="Goesmann A."/>
            <person name="Smits T.H."/>
            <person name="Bagheri H.C."/>
        </authorList>
    </citation>
    <scope>NUCLEOTIDE SEQUENCE [LARGE SCALE GENOMIC DNA]</scope>
    <source>
        <strain evidence="2">BUZ 2T</strain>
    </source>
</reference>